<keyword evidence="1" id="KW-0812">Transmembrane</keyword>
<reference evidence="2" key="1">
    <citation type="submission" date="2020-10" db="EMBL/GenBank/DDBJ databases">
        <title>Chromosome-scale genome assembly of the Allis shad, Alosa alosa.</title>
        <authorList>
            <person name="Margot Z."/>
            <person name="Christophe K."/>
            <person name="Cabau C."/>
            <person name="Louis A."/>
            <person name="Berthelot C."/>
            <person name="Parey E."/>
            <person name="Roest Crollius H."/>
            <person name="Montfort J."/>
            <person name="Robinson-Rechavi M."/>
            <person name="Bucao C."/>
            <person name="Bouchez O."/>
            <person name="Gislard M."/>
            <person name="Lluch J."/>
            <person name="Milhes M."/>
            <person name="Lampietro C."/>
            <person name="Lopez Roques C."/>
            <person name="Donnadieu C."/>
            <person name="Braasch I."/>
            <person name="Desvignes T."/>
            <person name="Postlethwait J."/>
            <person name="Bobe J."/>
            <person name="Guiguen Y."/>
        </authorList>
    </citation>
    <scope>NUCLEOTIDE SEQUENCE</scope>
    <source>
        <strain evidence="2">M-15738</strain>
        <tissue evidence="2">Blood</tissue>
    </source>
</reference>
<name>A0AAV6HBD3_9TELE</name>
<dbReference type="AlphaFoldDB" id="A0AAV6HBD3"/>
<feature type="transmembrane region" description="Helical" evidence="1">
    <location>
        <begin position="12"/>
        <end position="30"/>
    </location>
</feature>
<proteinExistence type="predicted"/>
<comment type="caution">
    <text evidence="2">The sequence shown here is derived from an EMBL/GenBank/DDBJ whole genome shotgun (WGS) entry which is preliminary data.</text>
</comment>
<dbReference type="Proteomes" id="UP000823561">
    <property type="component" value="Chromosome 2"/>
</dbReference>
<evidence type="ECO:0008006" key="4">
    <source>
        <dbReference type="Google" id="ProtNLM"/>
    </source>
</evidence>
<protein>
    <recommendedName>
        <fullName evidence="4">Linker for activation of T-cells family member 2</fullName>
    </recommendedName>
</protein>
<keyword evidence="1" id="KW-1133">Transmembrane helix</keyword>
<dbReference type="EMBL" id="JADWDJ010000002">
    <property type="protein sequence ID" value="KAG5284598.1"/>
    <property type="molecule type" value="Genomic_DNA"/>
</dbReference>
<accession>A0AAV6HBD3</accession>
<gene>
    <name evidence="2" type="ORF">AALO_G00028440</name>
</gene>
<evidence type="ECO:0000313" key="3">
    <source>
        <dbReference type="Proteomes" id="UP000823561"/>
    </source>
</evidence>
<keyword evidence="3" id="KW-1185">Reference proteome</keyword>
<sequence>MLPTPGQQGLALAVVSLASLGVVYVICFWCRRKRKIKQEENQLYDPREPPVIQREGSRFAVTRSKTVTKHNQISRRPQPEEPIDVAVTTPEGQASYQNIEEFGTCEPTYVDPIPTNLYGNDPEEDQCSYENVFPTSSIKHQSDGSDYENADFLVHNEITEDELDEPDYVNQGET</sequence>
<evidence type="ECO:0000256" key="1">
    <source>
        <dbReference type="SAM" id="Phobius"/>
    </source>
</evidence>
<keyword evidence="1" id="KW-0472">Membrane</keyword>
<evidence type="ECO:0000313" key="2">
    <source>
        <dbReference type="EMBL" id="KAG5284598.1"/>
    </source>
</evidence>
<organism evidence="2 3">
    <name type="scientific">Alosa alosa</name>
    <name type="common">allis shad</name>
    <dbReference type="NCBI Taxonomy" id="278164"/>
    <lineage>
        <taxon>Eukaryota</taxon>
        <taxon>Metazoa</taxon>
        <taxon>Chordata</taxon>
        <taxon>Craniata</taxon>
        <taxon>Vertebrata</taxon>
        <taxon>Euteleostomi</taxon>
        <taxon>Actinopterygii</taxon>
        <taxon>Neopterygii</taxon>
        <taxon>Teleostei</taxon>
        <taxon>Clupei</taxon>
        <taxon>Clupeiformes</taxon>
        <taxon>Clupeoidei</taxon>
        <taxon>Clupeidae</taxon>
        <taxon>Alosa</taxon>
    </lineage>
</organism>